<feature type="transmembrane region" description="Helical" evidence="19">
    <location>
        <begin position="205"/>
        <end position="226"/>
    </location>
</feature>
<comment type="subcellular location">
    <subcellularLocation>
        <location evidence="2">Cell membrane</location>
        <topology evidence="2">Multi-pass membrane protein</topology>
    </subcellularLocation>
</comment>
<evidence type="ECO:0000256" key="4">
    <source>
        <dbReference type="ARBA" id="ARBA00005189"/>
    </source>
</evidence>
<feature type="transmembrane region" description="Helical" evidence="19">
    <location>
        <begin position="117"/>
        <end position="139"/>
    </location>
</feature>
<feature type="transmembrane region" description="Helical" evidence="19">
    <location>
        <begin position="87"/>
        <end position="105"/>
    </location>
</feature>
<keyword evidence="16" id="KW-0594">Phospholipid biosynthesis</keyword>
<organism evidence="20 21">
    <name type="scientific">Candidatus Lucifugimonas marina</name>
    <dbReference type="NCBI Taxonomy" id="3038979"/>
    <lineage>
        <taxon>Bacteria</taxon>
        <taxon>Bacillati</taxon>
        <taxon>Chloroflexota</taxon>
        <taxon>Dehalococcoidia</taxon>
        <taxon>SAR202 cluster</taxon>
        <taxon>Candidatus Lucifugimonadales</taxon>
        <taxon>Candidatus Lucifugimonadaceae</taxon>
        <taxon>Candidatus Lucifugimonas</taxon>
    </lineage>
</organism>
<keyword evidence="13 19" id="KW-1133">Transmembrane helix</keyword>
<comment type="pathway">
    <text evidence="4">Lipid metabolism.</text>
</comment>
<evidence type="ECO:0000256" key="13">
    <source>
        <dbReference type="ARBA" id="ARBA00022989"/>
    </source>
</evidence>
<accession>A0AAJ6CUQ0</accession>
<evidence type="ECO:0000256" key="8">
    <source>
        <dbReference type="ARBA" id="ARBA00022475"/>
    </source>
</evidence>
<dbReference type="PANTHER" id="PTHR46382">
    <property type="entry name" value="PHOSPHATIDATE CYTIDYLYLTRANSFERASE"/>
    <property type="match status" value="1"/>
</dbReference>
<keyword evidence="21" id="KW-1185">Reference proteome</keyword>
<keyword evidence="14" id="KW-0443">Lipid metabolism</keyword>
<dbReference type="PROSITE" id="PS01315">
    <property type="entry name" value="CDS"/>
    <property type="match status" value="1"/>
</dbReference>
<evidence type="ECO:0000256" key="15">
    <source>
        <dbReference type="ARBA" id="ARBA00023136"/>
    </source>
</evidence>
<reference evidence="20 21" key="1">
    <citation type="submission" date="2019-11" db="EMBL/GenBank/DDBJ databases">
        <authorList>
            <person name="Cho J.-C."/>
        </authorList>
    </citation>
    <scope>NUCLEOTIDE SEQUENCE [LARGE SCALE GENOMIC DNA]</scope>
    <source>
        <strain evidence="20 21">JH1073</strain>
    </source>
</reference>
<evidence type="ECO:0000256" key="3">
    <source>
        <dbReference type="ARBA" id="ARBA00005119"/>
    </source>
</evidence>
<evidence type="ECO:0000256" key="11">
    <source>
        <dbReference type="ARBA" id="ARBA00022692"/>
    </source>
</evidence>
<evidence type="ECO:0000256" key="14">
    <source>
        <dbReference type="ARBA" id="ARBA00023098"/>
    </source>
</evidence>
<dbReference type="EC" id="2.7.7.41" evidence="6 18"/>
<sequence>MRIRIISATVGIPIVLLAIWLELPGIAALTVLAGLVGGFELDRMMRPGTSRTGSSRIVSLVMGPALLASIAAWMVSDGRLSGDQMPIFLAIVFALAVLVRGTATLGRSSSDRNPNEWVYWVFAAYVGLALAHAPVLVSLDSGRELILLAILTTFAVDSVALFVGVSIGRHRLAPSISPKKSWEGAVGGVVGGVIAAIAIDAAFDIPFSVVTAGILGAVLGVTGVVGDLYESWIKRRADVKDSGTLIPGHGGILDRLDSVIPDLAVVYWATVWSSL</sequence>
<dbReference type="EMBL" id="CP046147">
    <property type="protein sequence ID" value="WFG38990.1"/>
    <property type="molecule type" value="Genomic_DNA"/>
</dbReference>
<dbReference type="RefSeq" id="WP_342822268.1">
    <property type="nucleotide sequence ID" value="NZ_CP046146.1"/>
</dbReference>
<evidence type="ECO:0000256" key="18">
    <source>
        <dbReference type="RuleBase" id="RU003938"/>
    </source>
</evidence>
<keyword evidence="15 19" id="KW-0472">Membrane</keyword>
<feature type="transmembrane region" description="Helical" evidence="19">
    <location>
        <begin position="145"/>
        <end position="168"/>
    </location>
</feature>
<proteinExistence type="inferred from homology"/>
<feature type="transmembrane region" description="Helical" evidence="19">
    <location>
        <begin position="57"/>
        <end position="75"/>
    </location>
</feature>
<evidence type="ECO:0000256" key="5">
    <source>
        <dbReference type="ARBA" id="ARBA00010185"/>
    </source>
</evidence>
<evidence type="ECO:0000256" key="12">
    <source>
        <dbReference type="ARBA" id="ARBA00022695"/>
    </source>
</evidence>
<keyword evidence="9" id="KW-0444">Lipid biosynthesis</keyword>
<dbReference type="GO" id="GO:0004605">
    <property type="term" value="F:phosphatidate cytidylyltransferase activity"/>
    <property type="evidence" value="ECO:0007669"/>
    <property type="project" value="UniProtKB-EC"/>
</dbReference>
<evidence type="ECO:0000256" key="10">
    <source>
        <dbReference type="ARBA" id="ARBA00022679"/>
    </source>
</evidence>
<reference evidence="21" key="2">
    <citation type="submission" date="2023-06" db="EMBL/GenBank/DDBJ databases">
        <title>Pangenomics reveal diversification of enzyme families and niche specialization in globally abundant SAR202 bacteria.</title>
        <authorList>
            <person name="Saw J.H.W."/>
        </authorList>
    </citation>
    <scope>NUCLEOTIDE SEQUENCE [LARGE SCALE GENOMIC DNA]</scope>
    <source>
        <strain evidence="21">JH1073</strain>
    </source>
</reference>
<protein>
    <recommendedName>
        <fullName evidence="7 18">Phosphatidate cytidylyltransferase</fullName>
        <ecNumber evidence="6 18">2.7.7.41</ecNumber>
    </recommendedName>
</protein>
<dbReference type="PANTHER" id="PTHR46382:SF1">
    <property type="entry name" value="PHOSPHATIDATE CYTIDYLYLTRANSFERASE"/>
    <property type="match status" value="1"/>
</dbReference>
<evidence type="ECO:0000256" key="7">
    <source>
        <dbReference type="ARBA" id="ARBA00019373"/>
    </source>
</evidence>
<evidence type="ECO:0000256" key="17">
    <source>
        <dbReference type="ARBA" id="ARBA00023264"/>
    </source>
</evidence>
<dbReference type="Proteomes" id="UP001219901">
    <property type="component" value="Chromosome"/>
</dbReference>
<keyword evidence="8" id="KW-1003">Cell membrane</keyword>
<evidence type="ECO:0000256" key="19">
    <source>
        <dbReference type="SAM" id="Phobius"/>
    </source>
</evidence>
<feature type="transmembrane region" description="Helical" evidence="19">
    <location>
        <begin position="12"/>
        <end position="36"/>
    </location>
</feature>
<keyword evidence="12 18" id="KW-0548">Nucleotidyltransferase</keyword>
<evidence type="ECO:0000256" key="16">
    <source>
        <dbReference type="ARBA" id="ARBA00023209"/>
    </source>
</evidence>
<comment type="pathway">
    <text evidence="3 18">Phospholipid metabolism; CDP-diacylglycerol biosynthesis; CDP-diacylglycerol from sn-glycerol 3-phosphate: step 3/3.</text>
</comment>
<evidence type="ECO:0000313" key="20">
    <source>
        <dbReference type="EMBL" id="WFG38990.1"/>
    </source>
</evidence>
<keyword evidence="11 18" id="KW-0812">Transmembrane</keyword>
<dbReference type="InterPro" id="IPR000374">
    <property type="entry name" value="PC_trans"/>
</dbReference>
<dbReference type="Pfam" id="PF01148">
    <property type="entry name" value="CTP_transf_1"/>
    <property type="match status" value="1"/>
</dbReference>
<evidence type="ECO:0000256" key="6">
    <source>
        <dbReference type="ARBA" id="ARBA00012487"/>
    </source>
</evidence>
<name>A0AAJ6CUQ0_9CHLR</name>
<keyword evidence="10 18" id="KW-0808">Transferase</keyword>
<evidence type="ECO:0000256" key="1">
    <source>
        <dbReference type="ARBA" id="ARBA00001698"/>
    </source>
</evidence>
<comment type="catalytic activity">
    <reaction evidence="1 18">
        <text>a 1,2-diacyl-sn-glycero-3-phosphate + CTP + H(+) = a CDP-1,2-diacyl-sn-glycerol + diphosphate</text>
        <dbReference type="Rhea" id="RHEA:16229"/>
        <dbReference type="ChEBI" id="CHEBI:15378"/>
        <dbReference type="ChEBI" id="CHEBI:33019"/>
        <dbReference type="ChEBI" id="CHEBI:37563"/>
        <dbReference type="ChEBI" id="CHEBI:58332"/>
        <dbReference type="ChEBI" id="CHEBI:58608"/>
        <dbReference type="EC" id="2.7.7.41"/>
    </reaction>
</comment>
<evidence type="ECO:0000313" key="21">
    <source>
        <dbReference type="Proteomes" id="UP001219901"/>
    </source>
</evidence>
<feature type="transmembrane region" description="Helical" evidence="19">
    <location>
        <begin position="180"/>
        <end position="199"/>
    </location>
</feature>
<evidence type="ECO:0000256" key="9">
    <source>
        <dbReference type="ARBA" id="ARBA00022516"/>
    </source>
</evidence>
<dbReference type="GO" id="GO:0016024">
    <property type="term" value="P:CDP-diacylglycerol biosynthetic process"/>
    <property type="evidence" value="ECO:0007669"/>
    <property type="project" value="TreeGrafter"/>
</dbReference>
<gene>
    <name evidence="20" type="ORF">GKO48_04965</name>
</gene>
<comment type="similarity">
    <text evidence="5 18">Belongs to the CDS family.</text>
</comment>
<dbReference type="AlphaFoldDB" id="A0AAJ6CUQ0"/>
<evidence type="ECO:0000256" key="2">
    <source>
        <dbReference type="ARBA" id="ARBA00004651"/>
    </source>
</evidence>
<keyword evidence="17" id="KW-1208">Phospholipid metabolism</keyword>
<dbReference type="GO" id="GO:0005886">
    <property type="term" value="C:plasma membrane"/>
    <property type="evidence" value="ECO:0007669"/>
    <property type="project" value="UniProtKB-SubCell"/>
</dbReference>